<reference evidence="1 2" key="1">
    <citation type="submission" date="2018-07" db="EMBL/GenBank/DDBJ databases">
        <title>A high quality draft genome assembly of the barn swallow (H. rustica rustica).</title>
        <authorList>
            <person name="Formenti G."/>
            <person name="Chiara M."/>
            <person name="Poveda L."/>
            <person name="Francoijs K.-J."/>
            <person name="Bonisoli-Alquati A."/>
            <person name="Canova L."/>
            <person name="Gianfranceschi L."/>
            <person name="Horner D.S."/>
            <person name="Saino N."/>
        </authorList>
    </citation>
    <scope>NUCLEOTIDE SEQUENCE [LARGE SCALE GENOMIC DNA]</scope>
    <source>
        <strain evidence="1">Chelidonia</strain>
        <tissue evidence="1">Blood</tissue>
    </source>
</reference>
<accession>A0A3M0JWE9</accession>
<organism evidence="1 2">
    <name type="scientific">Hirundo rustica rustica</name>
    <dbReference type="NCBI Taxonomy" id="333673"/>
    <lineage>
        <taxon>Eukaryota</taxon>
        <taxon>Metazoa</taxon>
        <taxon>Chordata</taxon>
        <taxon>Craniata</taxon>
        <taxon>Vertebrata</taxon>
        <taxon>Euteleostomi</taxon>
        <taxon>Archelosauria</taxon>
        <taxon>Archosauria</taxon>
        <taxon>Dinosauria</taxon>
        <taxon>Saurischia</taxon>
        <taxon>Theropoda</taxon>
        <taxon>Coelurosauria</taxon>
        <taxon>Aves</taxon>
        <taxon>Neognathae</taxon>
        <taxon>Neoaves</taxon>
        <taxon>Telluraves</taxon>
        <taxon>Australaves</taxon>
        <taxon>Passeriformes</taxon>
        <taxon>Sylvioidea</taxon>
        <taxon>Hirundinidae</taxon>
        <taxon>Hirundo</taxon>
    </lineage>
</organism>
<evidence type="ECO:0000313" key="1">
    <source>
        <dbReference type="EMBL" id="RMC05306.1"/>
    </source>
</evidence>
<keyword evidence="2" id="KW-1185">Reference proteome</keyword>
<gene>
    <name evidence="1" type="ORF">DUI87_18493</name>
</gene>
<evidence type="ECO:0000313" key="2">
    <source>
        <dbReference type="Proteomes" id="UP000269221"/>
    </source>
</evidence>
<sequence>MDEAHRAVIRKVRPGQSFSQLIWYINASLKVSAEAPRKEMKTLSVLFPYDCHQKGMGEDKIKLLCNYKENS</sequence>
<comment type="caution">
    <text evidence="1">The sequence shown here is derived from an EMBL/GenBank/DDBJ whole genome shotgun (WGS) entry which is preliminary data.</text>
</comment>
<dbReference type="AlphaFoldDB" id="A0A3M0JWE9"/>
<dbReference type="Proteomes" id="UP000269221">
    <property type="component" value="Unassembled WGS sequence"/>
</dbReference>
<name>A0A3M0JWE9_HIRRU</name>
<protein>
    <submittedName>
        <fullName evidence="1">Uncharacterized protein</fullName>
    </submittedName>
</protein>
<proteinExistence type="predicted"/>
<dbReference type="EMBL" id="QRBI01000123">
    <property type="protein sequence ID" value="RMC05306.1"/>
    <property type="molecule type" value="Genomic_DNA"/>
</dbReference>